<dbReference type="Proteomes" id="UP000789366">
    <property type="component" value="Unassembled WGS sequence"/>
</dbReference>
<accession>A0ACA9N2P5</accession>
<sequence>MNELAQQIQSMTTNYAKLTALLATQAEANKSCSRPPTRVNVMVTCYQCSEKGHYARECLTERETLVPRERRPTQPIQVLRHEVEAYYGCIDDGYDNEREIFVADERYHSYNLRNDNHSPNSKSQWEGQLRSRSNANNQPREIKETYPLIDDKDLMQYNNDTLLTRAPRRKRVSLIIDSLAPYNVADDILTKTASATVGQMLQYPTQCRNLAKAPRRPQIVEETNYVDDGRVIEVLISNNGSKKLHQPGEKAETKDLYDDEGNLFEHLINEDKEVEETEGYFTEELTKLEVNDLKEKVKKMCVNEELDTEQQEEAKKLLKKEKNIFAQTVDELGCTNRTHHMINTGDAAPIKQNPYRAALSIKDFIKSEITQLKERELIC</sequence>
<dbReference type="EMBL" id="CAJVPW010011910">
    <property type="protein sequence ID" value="CAG8630142.1"/>
    <property type="molecule type" value="Genomic_DNA"/>
</dbReference>
<evidence type="ECO:0000313" key="1">
    <source>
        <dbReference type="EMBL" id="CAG8630142.1"/>
    </source>
</evidence>
<feature type="non-terminal residue" evidence="1">
    <location>
        <position position="379"/>
    </location>
</feature>
<reference evidence="1" key="1">
    <citation type="submission" date="2021-06" db="EMBL/GenBank/DDBJ databases">
        <authorList>
            <person name="Kallberg Y."/>
            <person name="Tangrot J."/>
            <person name="Rosling A."/>
        </authorList>
    </citation>
    <scope>NUCLEOTIDE SEQUENCE</scope>
    <source>
        <strain evidence="1">28 12/20/2015</strain>
    </source>
</reference>
<protein>
    <submittedName>
        <fullName evidence="1">10896_t:CDS:1</fullName>
    </submittedName>
</protein>
<gene>
    <name evidence="1" type="ORF">SPELUC_LOCUS8195</name>
</gene>
<keyword evidence="2" id="KW-1185">Reference proteome</keyword>
<feature type="non-terminal residue" evidence="1">
    <location>
        <position position="1"/>
    </location>
</feature>
<name>A0ACA9N2P5_9GLOM</name>
<organism evidence="1 2">
    <name type="scientific">Cetraspora pellucida</name>
    <dbReference type="NCBI Taxonomy" id="1433469"/>
    <lineage>
        <taxon>Eukaryota</taxon>
        <taxon>Fungi</taxon>
        <taxon>Fungi incertae sedis</taxon>
        <taxon>Mucoromycota</taxon>
        <taxon>Glomeromycotina</taxon>
        <taxon>Glomeromycetes</taxon>
        <taxon>Diversisporales</taxon>
        <taxon>Gigasporaceae</taxon>
        <taxon>Cetraspora</taxon>
    </lineage>
</organism>
<proteinExistence type="predicted"/>
<evidence type="ECO:0000313" key="2">
    <source>
        <dbReference type="Proteomes" id="UP000789366"/>
    </source>
</evidence>
<comment type="caution">
    <text evidence="1">The sequence shown here is derived from an EMBL/GenBank/DDBJ whole genome shotgun (WGS) entry which is preliminary data.</text>
</comment>